<keyword evidence="3" id="KW-1185">Reference proteome</keyword>
<protein>
    <submittedName>
        <fullName evidence="2">Uncharacterized protein</fullName>
    </submittedName>
</protein>
<dbReference type="AlphaFoldDB" id="A0A0F7S6B2"/>
<feature type="compositionally biased region" description="Polar residues" evidence="1">
    <location>
        <begin position="12"/>
        <end position="33"/>
    </location>
</feature>
<dbReference type="Proteomes" id="UP000242770">
    <property type="component" value="Unassembled WGS sequence"/>
</dbReference>
<reference evidence="3" key="1">
    <citation type="submission" date="2014-06" db="EMBL/GenBank/DDBJ databases">
        <authorList>
            <person name="Berkman P.J."/>
        </authorList>
    </citation>
    <scope>NUCLEOTIDE SEQUENCE [LARGE SCALE GENOMIC DNA]</scope>
</reference>
<evidence type="ECO:0000313" key="2">
    <source>
        <dbReference type="EMBL" id="CDW98467.1"/>
    </source>
</evidence>
<organism evidence="2 3">
    <name type="scientific">Sporisorium scitamineum</name>
    <dbReference type="NCBI Taxonomy" id="49012"/>
    <lineage>
        <taxon>Eukaryota</taxon>
        <taxon>Fungi</taxon>
        <taxon>Dikarya</taxon>
        <taxon>Basidiomycota</taxon>
        <taxon>Ustilaginomycotina</taxon>
        <taxon>Ustilaginomycetes</taxon>
        <taxon>Ustilaginales</taxon>
        <taxon>Ustilaginaceae</taxon>
        <taxon>Sporisorium</taxon>
    </lineage>
</organism>
<evidence type="ECO:0000256" key="1">
    <source>
        <dbReference type="SAM" id="MobiDB-lite"/>
    </source>
</evidence>
<dbReference type="EMBL" id="CCFA01003338">
    <property type="protein sequence ID" value="CDW98467.1"/>
    <property type="molecule type" value="Genomic_DNA"/>
</dbReference>
<proteinExistence type="predicted"/>
<feature type="region of interest" description="Disordered" evidence="1">
    <location>
        <begin position="1"/>
        <end position="33"/>
    </location>
</feature>
<sequence length="33" mass="3404">MNWLGGVAGPFSANTTTGANQNTPSINKATRLL</sequence>
<evidence type="ECO:0000313" key="3">
    <source>
        <dbReference type="Proteomes" id="UP000242770"/>
    </source>
</evidence>
<name>A0A0F7S6B2_9BASI</name>
<gene>
    <name evidence="2" type="primary">SSCI55930.1</name>
</gene>
<accession>A0A0F7S6B2</accession>